<dbReference type="Proteomes" id="UP000320674">
    <property type="component" value="Unassembled WGS sequence"/>
</dbReference>
<dbReference type="PANTHER" id="PTHR34235:SF1">
    <property type="entry name" value="SLR0416 PROTEIN"/>
    <property type="match status" value="1"/>
</dbReference>
<accession>A0A552HXM0</accession>
<protein>
    <submittedName>
        <fullName evidence="1">DUF29 domain-containing protein</fullName>
    </submittedName>
</protein>
<evidence type="ECO:0000313" key="1">
    <source>
        <dbReference type="EMBL" id="TRU75962.1"/>
    </source>
</evidence>
<name>A0A552HXM0_MICVR</name>
<evidence type="ECO:0000313" key="2">
    <source>
        <dbReference type="Proteomes" id="UP000320674"/>
    </source>
</evidence>
<sequence length="143" mass="16830">MTASYEQDFGLWAEQMADLLASGRFSELDIENLVEEVRDLSKRERDRLLASLRLILHHLLKWDYQPQRRSHSWLGTIQRERANIRLYLDDSPSLKRYLTDESLFKLYAVACSDAFRETGLEFPPVCPYGIEDILNRSLHLSER</sequence>
<proteinExistence type="predicted"/>
<dbReference type="PANTHER" id="PTHR34235">
    <property type="entry name" value="SLR1203 PROTEIN-RELATED"/>
    <property type="match status" value="1"/>
</dbReference>
<dbReference type="AlphaFoldDB" id="A0A552HXM0"/>
<reference evidence="1 2" key="1">
    <citation type="submission" date="2019-01" db="EMBL/GenBank/DDBJ databases">
        <title>Coherence of Microcystis species and biogeography revealed through population genomics.</title>
        <authorList>
            <person name="Perez-Carrascal O.M."/>
            <person name="Terrat Y."/>
            <person name="Giani A."/>
            <person name="Fortin N."/>
            <person name="Tromas N."/>
            <person name="Shapiro B.J."/>
        </authorList>
    </citation>
    <scope>NUCLEOTIDE SEQUENCE [LARGE SCALE GENOMIC DNA]</scope>
    <source>
        <strain evidence="1">Mv_BB_P_19951000_S68D</strain>
    </source>
</reference>
<dbReference type="Gene3D" id="1.20.1220.20">
    <property type="entry name" value="Uncharcterised protein PF01724"/>
    <property type="match status" value="1"/>
</dbReference>
<comment type="caution">
    <text evidence="1">The sequence shown here is derived from an EMBL/GenBank/DDBJ whole genome shotgun (WGS) entry which is preliminary data.</text>
</comment>
<gene>
    <name evidence="1" type="ORF">EWV77_07790</name>
</gene>
<dbReference type="InterPro" id="IPR002636">
    <property type="entry name" value="DUF29"/>
</dbReference>
<organism evidence="1 2">
    <name type="scientific">Microcystis viridis Mv_BB_P_19951000_S68D</name>
    <dbReference type="NCBI Taxonomy" id="2486270"/>
    <lineage>
        <taxon>Bacteria</taxon>
        <taxon>Bacillati</taxon>
        <taxon>Cyanobacteriota</taxon>
        <taxon>Cyanophyceae</taxon>
        <taxon>Oscillatoriophycideae</taxon>
        <taxon>Chroococcales</taxon>
        <taxon>Microcystaceae</taxon>
        <taxon>Microcystis</taxon>
    </lineage>
</organism>
<dbReference type="EMBL" id="SFAZ01000119">
    <property type="protein sequence ID" value="TRU75962.1"/>
    <property type="molecule type" value="Genomic_DNA"/>
</dbReference>
<dbReference type="Pfam" id="PF01724">
    <property type="entry name" value="DUF29"/>
    <property type="match status" value="1"/>
</dbReference>